<dbReference type="GO" id="GO:0004331">
    <property type="term" value="F:fructose-2,6-bisphosphate 2-phosphatase activity"/>
    <property type="evidence" value="ECO:0007669"/>
    <property type="project" value="TreeGrafter"/>
</dbReference>
<evidence type="ECO:0000256" key="1">
    <source>
        <dbReference type="ARBA" id="ARBA00022801"/>
    </source>
</evidence>
<dbReference type="InterPro" id="IPR029033">
    <property type="entry name" value="His_PPase_superfam"/>
</dbReference>
<dbReference type="PANTHER" id="PTHR46517:SF1">
    <property type="entry name" value="FRUCTOSE-2,6-BISPHOSPHATASE TIGAR"/>
    <property type="match status" value="1"/>
</dbReference>
<dbReference type="EMBL" id="BPQB01000005">
    <property type="protein sequence ID" value="GJE87089.1"/>
    <property type="molecule type" value="Genomic_DNA"/>
</dbReference>
<evidence type="ECO:0000313" key="5">
    <source>
        <dbReference type="Proteomes" id="UP000703269"/>
    </source>
</evidence>
<dbReference type="AlphaFoldDB" id="A0A9P3G3A6"/>
<feature type="active site" description="Proton donor/acceptor" evidence="2">
    <location>
        <position position="85"/>
    </location>
</feature>
<protein>
    <submittedName>
        <fullName evidence="4">Histidine phosphatase family protein</fullName>
    </submittedName>
</protein>
<evidence type="ECO:0000256" key="2">
    <source>
        <dbReference type="PIRSR" id="PIRSR613078-1"/>
    </source>
</evidence>
<proteinExistence type="predicted"/>
<keyword evidence="5" id="KW-1185">Reference proteome</keyword>
<organism evidence="4 5">
    <name type="scientific">Phanerochaete sordida</name>
    <dbReference type="NCBI Taxonomy" id="48140"/>
    <lineage>
        <taxon>Eukaryota</taxon>
        <taxon>Fungi</taxon>
        <taxon>Dikarya</taxon>
        <taxon>Basidiomycota</taxon>
        <taxon>Agaricomycotina</taxon>
        <taxon>Agaricomycetes</taxon>
        <taxon>Polyporales</taxon>
        <taxon>Phanerochaetaceae</taxon>
        <taxon>Phanerochaete</taxon>
    </lineage>
</organism>
<dbReference type="CDD" id="cd07067">
    <property type="entry name" value="HP_PGM_like"/>
    <property type="match status" value="1"/>
</dbReference>
<dbReference type="InterPro" id="IPR001345">
    <property type="entry name" value="PG/BPGM_mutase_AS"/>
</dbReference>
<dbReference type="GO" id="GO:0045820">
    <property type="term" value="P:negative regulation of glycolytic process"/>
    <property type="evidence" value="ECO:0007669"/>
    <property type="project" value="TreeGrafter"/>
</dbReference>
<gene>
    <name evidence="4" type="ORF">PsYK624_031720</name>
</gene>
<evidence type="ECO:0000256" key="3">
    <source>
        <dbReference type="PIRSR" id="PIRSR613078-2"/>
    </source>
</evidence>
<dbReference type="SMART" id="SM00855">
    <property type="entry name" value="PGAM"/>
    <property type="match status" value="1"/>
</dbReference>
<dbReference type="GO" id="GO:0043456">
    <property type="term" value="P:regulation of pentose-phosphate shunt"/>
    <property type="evidence" value="ECO:0007669"/>
    <property type="project" value="TreeGrafter"/>
</dbReference>
<name>A0A9P3G3A6_9APHY</name>
<dbReference type="PROSITE" id="PS00175">
    <property type="entry name" value="PG_MUTASE"/>
    <property type="match status" value="1"/>
</dbReference>
<dbReference type="SUPFAM" id="SSF53254">
    <property type="entry name" value="Phosphoglycerate mutase-like"/>
    <property type="match status" value="1"/>
</dbReference>
<feature type="binding site" evidence="3">
    <location>
        <position position="60"/>
    </location>
    <ligand>
        <name>substrate</name>
    </ligand>
</feature>
<dbReference type="InterPro" id="IPR051695">
    <property type="entry name" value="Phosphoglycerate_Mutase"/>
</dbReference>
<reference evidence="4 5" key="1">
    <citation type="submission" date="2021-08" db="EMBL/GenBank/DDBJ databases">
        <title>Draft Genome Sequence of Phanerochaete sordida strain YK-624.</title>
        <authorList>
            <person name="Mori T."/>
            <person name="Dohra H."/>
            <person name="Suzuki T."/>
            <person name="Kawagishi H."/>
            <person name="Hirai H."/>
        </authorList>
    </citation>
    <scope>NUCLEOTIDE SEQUENCE [LARGE SCALE GENOMIC DNA]</scope>
    <source>
        <strain evidence="4 5">YK-624</strain>
    </source>
</reference>
<feature type="binding site" evidence="3">
    <location>
        <begin position="10"/>
        <end position="17"/>
    </location>
    <ligand>
        <name>substrate</name>
    </ligand>
</feature>
<dbReference type="InterPro" id="IPR013078">
    <property type="entry name" value="His_Pase_superF_clade-1"/>
</dbReference>
<dbReference type="OrthoDB" id="354304at2759"/>
<accession>A0A9P3G3A6</accession>
<keyword evidence="1" id="KW-0378">Hydrolase</keyword>
<dbReference type="PANTHER" id="PTHR46517">
    <property type="entry name" value="FRUCTOSE-2,6-BISPHOSPHATASE TIGAR"/>
    <property type="match status" value="1"/>
</dbReference>
<dbReference type="Gene3D" id="3.40.50.1240">
    <property type="entry name" value="Phosphoglycerate mutase-like"/>
    <property type="match status" value="1"/>
</dbReference>
<dbReference type="GO" id="GO:0005829">
    <property type="term" value="C:cytosol"/>
    <property type="evidence" value="ECO:0007669"/>
    <property type="project" value="TreeGrafter"/>
</dbReference>
<evidence type="ECO:0000313" key="4">
    <source>
        <dbReference type="EMBL" id="GJE87089.1"/>
    </source>
</evidence>
<sequence>MGKVTVYIIRHGETQENREGIMQGQLDTELNAAGIEQAQLTANALENVRFTAAHSSDLRRAVKTAEAILAKHPGVALQTHAALRERHMGSMQGQGVAAWRGDLPGDMESAVAFMQRADQWWKDTIVRCAARAGPGNAGGGAAAEESPGETVLVVSHGGLIHVMLQNLIESRKLQLAEGVHVGRYRFPNASVTVVEVGQDGKGTVLLFADRTHLDVELVEENVDDVGKE</sequence>
<dbReference type="Proteomes" id="UP000703269">
    <property type="component" value="Unassembled WGS sequence"/>
</dbReference>
<comment type="caution">
    <text evidence="4">The sequence shown here is derived from an EMBL/GenBank/DDBJ whole genome shotgun (WGS) entry which is preliminary data.</text>
</comment>
<feature type="active site" description="Tele-phosphohistidine intermediate" evidence="2">
    <location>
        <position position="11"/>
    </location>
</feature>
<dbReference type="Pfam" id="PF00300">
    <property type="entry name" value="His_Phos_1"/>
    <property type="match status" value="1"/>
</dbReference>